<keyword evidence="2" id="KW-0472">Membrane</keyword>
<dbReference type="EMBL" id="CP061274">
    <property type="protein sequence ID" value="QOD43298.1"/>
    <property type="molecule type" value="Genomic_DNA"/>
</dbReference>
<dbReference type="Proteomes" id="UP000516660">
    <property type="component" value="Chromosome"/>
</dbReference>
<dbReference type="AlphaFoldDB" id="A0A7L7Z0P9"/>
<proteinExistence type="predicted"/>
<accession>A0A7L7Z0P9</accession>
<keyword evidence="2" id="KW-1133">Transmembrane helix</keyword>
<evidence type="ECO:0000256" key="1">
    <source>
        <dbReference type="SAM" id="MobiDB-lite"/>
    </source>
</evidence>
<dbReference type="KEGG" id="czh:H9X71_11955"/>
<reference evidence="3 4" key="1">
    <citation type="submission" date="2020-08" db="EMBL/GenBank/DDBJ databases">
        <title>Description of Clavibacter zhangzhiyonge sp. nov., a phytopathogenic actinobacterium isolated from barley seeds, causing leaf brown spot and decline.</title>
        <authorList>
            <person name="Tian Q."/>
            <person name="Chuan J."/>
            <person name="Zhao W."/>
            <person name="Li X."/>
        </authorList>
    </citation>
    <scope>NUCLEOTIDE SEQUENCE [LARGE SCALE GENOMIC DNA]</scope>
    <source>
        <strain evidence="3 4">DM1</strain>
    </source>
</reference>
<keyword evidence="2" id="KW-0812">Transmembrane</keyword>
<dbReference type="RefSeq" id="WP_191147295.1">
    <property type="nucleotide sequence ID" value="NZ_CP061274.1"/>
</dbReference>
<feature type="transmembrane region" description="Helical" evidence="2">
    <location>
        <begin position="12"/>
        <end position="34"/>
    </location>
</feature>
<sequence>MFLRSRSRGRETWGWVILGIALCVVSVLGLTGAFGEISSAGRGDSIILFGVPLGLVAIGAGVANWIRGWSDPGEEEVEDLPHAGDRSGLPREDGSFGQGTDPAPTRPDGMIDR</sequence>
<evidence type="ECO:0000256" key="2">
    <source>
        <dbReference type="SAM" id="Phobius"/>
    </source>
</evidence>
<keyword evidence="4" id="KW-1185">Reference proteome</keyword>
<name>A0A7L7Z0P9_9MICO</name>
<feature type="region of interest" description="Disordered" evidence="1">
    <location>
        <begin position="74"/>
        <end position="113"/>
    </location>
</feature>
<gene>
    <name evidence="3" type="ORF">H9X71_11955</name>
</gene>
<evidence type="ECO:0000313" key="4">
    <source>
        <dbReference type="Proteomes" id="UP000516660"/>
    </source>
</evidence>
<feature type="compositionally biased region" description="Basic and acidic residues" evidence="1">
    <location>
        <begin position="79"/>
        <end position="94"/>
    </location>
</feature>
<evidence type="ECO:0000313" key="3">
    <source>
        <dbReference type="EMBL" id="QOD43298.1"/>
    </source>
</evidence>
<organism evidence="3 4">
    <name type="scientific">Clavibacter zhangzhiyongii</name>
    <dbReference type="NCBI Taxonomy" id="2768071"/>
    <lineage>
        <taxon>Bacteria</taxon>
        <taxon>Bacillati</taxon>
        <taxon>Actinomycetota</taxon>
        <taxon>Actinomycetes</taxon>
        <taxon>Micrococcales</taxon>
        <taxon>Microbacteriaceae</taxon>
        <taxon>Clavibacter</taxon>
    </lineage>
</organism>
<protein>
    <submittedName>
        <fullName evidence="3">Uncharacterized protein</fullName>
    </submittedName>
</protein>
<feature type="transmembrane region" description="Helical" evidence="2">
    <location>
        <begin position="46"/>
        <end position="66"/>
    </location>
</feature>